<accession>A0A849BR22</accession>
<name>A0A849BR22_9ACTN</name>
<feature type="transmembrane region" description="Helical" evidence="2">
    <location>
        <begin position="42"/>
        <end position="65"/>
    </location>
</feature>
<dbReference type="EMBL" id="JABEMA010000015">
    <property type="protein sequence ID" value="NNH21986.1"/>
    <property type="molecule type" value="Genomic_DNA"/>
</dbReference>
<evidence type="ECO:0000313" key="4">
    <source>
        <dbReference type="Proteomes" id="UP000555552"/>
    </source>
</evidence>
<evidence type="ECO:0000313" key="3">
    <source>
        <dbReference type="EMBL" id="NNH21986.1"/>
    </source>
</evidence>
<keyword evidence="4" id="KW-1185">Reference proteome</keyword>
<evidence type="ECO:0000256" key="1">
    <source>
        <dbReference type="SAM" id="MobiDB-lite"/>
    </source>
</evidence>
<protein>
    <submittedName>
        <fullName evidence="3">Uncharacterized protein</fullName>
    </submittedName>
</protein>
<evidence type="ECO:0000256" key="2">
    <source>
        <dbReference type="SAM" id="Phobius"/>
    </source>
</evidence>
<organism evidence="3 4">
    <name type="scientific">Pseudokineococcus marinus</name>
    <dbReference type="NCBI Taxonomy" id="351215"/>
    <lineage>
        <taxon>Bacteria</taxon>
        <taxon>Bacillati</taxon>
        <taxon>Actinomycetota</taxon>
        <taxon>Actinomycetes</taxon>
        <taxon>Kineosporiales</taxon>
        <taxon>Kineosporiaceae</taxon>
        <taxon>Pseudokineococcus</taxon>
    </lineage>
</organism>
<feature type="non-terminal residue" evidence="3">
    <location>
        <position position="88"/>
    </location>
</feature>
<gene>
    <name evidence="3" type="ORF">HLB09_02555</name>
</gene>
<feature type="compositionally biased region" description="Basic and acidic residues" evidence="1">
    <location>
        <begin position="1"/>
        <end position="15"/>
    </location>
</feature>
<comment type="caution">
    <text evidence="3">The sequence shown here is derived from an EMBL/GenBank/DDBJ whole genome shotgun (WGS) entry which is preliminary data.</text>
</comment>
<feature type="region of interest" description="Disordered" evidence="1">
    <location>
        <begin position="1"/>
        <end position="32"/>
    </location>
</feature>
<dbReference type="Proteomes" id="UP000555552">
    <property type="component" value="Unassembled WGS sequence"/>
</dbReference>
<sequence>MALQERRRERRRERGTTPAGRRSTAPDAPRGVGPSLALLGEVVVVGVVVALAVVPLVTALPALAAGALHLRAHVRGEADGLRALAGRL</sequence>
<keyword evidence="2" id="KW-0812">Transmembrane</keyword>
<keyword evidence="2" id="KW-1133">Transmembrane helix</keyword>
<dbReference type="AlphaFoldDB" id="A0A849BR22"/>
<reference evidence="3 4" key="1">
    <citation type="submission" date="2020-05" db="EMBL/GenBank/DDBJ databases">
        <title>MicrobeNet Type strains.</title>
        <authorList>
            <person name="Nicholson A.C."/>
        </authorList>
    </citation>
    <scope>NUCLEOTIDE SEQUENCE [LARGE SCALE GENOMIC DNA]</scope>
    <source>
        <strain evidence="3 4">JCM 14547</strain>
    </source>
</reference>
<keyword evidence="2" id="KW-0472">Membrane</keyword>
<proteinExistence type="predicted"/>